<protein>
    <submittedName>
        <fullName evidence="1">Uncharacterized protein</fullName>
    </submittedName>
</protein>
<evidence type="ECO:0000313" key="1">
    <source>
        <dbReference type="EMBL" id="KKL45602.1"/>
    </source>
</evidence>
<organism evidence="1">
    <name type="scientific">marine sediment metagenome</name>
    <dbReference type="NCBI Taxonomy" id="412755"/>
    <lineage>
        <taxon>unclassified sequences</taxon>
        <taxon>metagenomes</taxon>
        <taxon>ecological metagenomes</taxon>
    </lineage>
</organism>
<dbReference type="AlphaFoldDB" id="A0A0F9F3A3"/>
<sequence length="78" mass="8803">MKVIIRRYLNFGTDAAEYYDNVDVVQCDKNSGACIVWVGAPEPDKTEPHDIVVTIQRTDKIIRSDTIDIWVVGESFDG</sequence>
<accession>A0A0F9F3A3</accession>
<name>A0A0F9F3A3_9ZZZZ</name>
<comment type="caution">
    <text evidence="1">The sequence shown here is derived from an EMBL/GenBank/DDBJ whole genome shotgun (WGS) entry which is preliminary data.</text>
</comment>
<dbReference type="EMBL" id="LAZR01034330">
    <property type="protein sequence ID" value="KKL45602.1"/>
    <property type="molecule type" value="Genomic_DNA"/>
</dbReference>
<gene>
    <name evidence="1" type="ORF">LCGC14_2353990</name>
</gene>
<reference evidence="1" key="1">
    <citation type="journal article" date="2015" name="Nature">
        <title>Complex archaea that bridge the gap between prokaryotes and eukaryotes.</title>
        <authorList>
            <person name="Spang A."/>
            <person name="Saw J.H."/>
            <person name="Jorgensen S.L."/>
            <person name="Zaremba-Niedzwiedzka K."/>
            <person name="Martijn J."/>
            <person name="Lind A.E."/>
            <person name="van Eijk R."/>
            <person name="Schleper C."/>
            <person name="Guy L."/>
            <person name="Ettema T.J."/>
        </authorList>
    </citation>
    <scope>NUCLEOTIDE SEQUENCE</scope>
</reference>
<proteinExistence type="predicted"/>